<organism evidence="3 4">
    <name type="scientific">Candidatus Protofrankia datiscae</name>
    <dbReference type="NCBI Taxonomy" id="2716812"/>
    <lineage>
        <taxon>Bacteria</taxon>
        <taxon>Bacillati</taxon>
        <taxon>Actinomycetota</taxon>
        <taxon>Actinomycetes</taxon>
        <taxon>Frankiales</taxon>
        <taxon>Frankiaceae</taxon>
        <taxon>Protofrankia</taxon>
    </lineage>
</organism>
<dbReference type="HOGENOM" id="CLU_519485_0_0_11"/>
<dbReference type="EMBL" id="CP002801">
    <property type="protein sequence ID" value="AEH07969.1"/>
    <property type="molecule type" value="Genomic_DNA"/>
</dbReference>
<keyword evidence="2" id="KW-0812">Transmembrane</keyword>
<dbReference type="Gene3D" id="3.40.109.10">
    <property type="entry name" value="NADH Oxidase"/>
    <property type="match status" value="1"/>
</dbReference>
<evidence type="ECO:0000313" key="3">
    <source>
        <dbReference type="EMBL" id="AEH07969.1"/>
    </source>
</evidence>
<dbReference type="InterPro" id="IPR000415">
    <property type="entry name" value="Nitroreductase-like"/>
</dbReference>
<sequence>MSAVRRAGPTLADAPAVTTSPVPRTTATTAPAEPSGTAEPAGTAGSVVRRAVIGGLFRGGRIISATTLVLVVAVTTFLVCGMSAIGLFTLATGPAFFPDVLLDALIGVLLGLLIIRFVPVSTLARPSGDRGRPVSWPPEASHNRGGIRDHTATEHDVDGASHATRPAPQQVLPDLAGTGQASVADAIFDHGSRFTDQLRALEPLFHRAPNAHNCQPWALRYPSGAMDTVEVGWDGRYELGPSDPVRRDLRLLLGAFVESCLVVCGAEGVAARFVADHDAAGRRVGRLVAAPEPALTPFTVADVVARRTWRGRWADEPLPPEVTDELVALTAAAGGRLVTLDSAVLYPLLLEASRWFVANRDILAELRQWSRLSSRHPDYQRDGLSDVALALTRVEVWGLRTALRRRHPQPRRHGLRNALAQGQARPFRGGGPVLVLLVPAGTDAAGEVEFGRLVQRLWLTLTRQGLAAHPQSHLIDCPTTLGSVLALTSAVAERPLWIARVGRPDPERLRRVPLSARRVRTFGR</sequence>
<proteinExistence type="predicted"/>
<feature type="region of interest" description="Disordered" evidence="1">
    <location>
        <begin position="1"/>
        <end position="43"/>
    </location>
</feature>
<feature type="region of interest" description="Disordered" evidence="1">
    <location>
        <begin position="125"/>
        <end position="165"/>
    </location>
</feature>
<feature type="compositionally biased region" description="Low complexity" evidence="1">
    <location>
        <begin position="14"/>
        <end position="42"/>
    </location>
</feature>
<dbReference type="eggNOG" id="COG0778">
    <property type="taxonomic scope" value="Bacteria"/>
</dbReference>
<feature type="transmembrane region" description="Helical" evidence="2">
    <location>
        <begin position="68"/>
        <end position="88"/>
    </location>
</feature>
<keyword evidence="2" id="KW-1133">Transmembrane helix</keyword>
<dbReference type="RefSeq" id="WP_013871962.1">
    <property type="nucleotide sequence ID" value="NC_015656.1"/>
</dbReference>
<keyword evidence="4" id="KW-1185">Reference proteome</keyword>
<evidence type="ECO:0000256" key="2">
    <source>
        <dbReference type="SAM" id="Phobius"/>
    </source>
</evidence>
<protein>
    <recommendedName>
        <fullName evidence="5">Nitroreductase</fullName>
    </recommendedName>
</protein>
<dbReference type="STRING" id="656024.FsymDg_0412"/>
<evidence type="ECO:0000313" key="4">
    <source>
        <dbReference type="Proteomes" id="UP000001549"/>
    </source>
</evidence>
<dbReference type="GO" id="GO:0016491">
    <property type="term" value="F:oxidoreductase activity"/>
    <property type="evidence" value="ECO:0007669"/>
    <property type="project" value="InterPro"/>
</dbReference>
<keyword evidence="2" id="KW-0472">Membrane</keyword>
<dbReference type="SUPFAM" id="SSF55469">
    <property type="entry name" value="FMN-dependent nitroreductase-like"/>
    <property type="match status" value="1"/>
</dbReference>
<reference evidence="3 4" key="1">
    <citation type="submission" date="2011-05" db="EMBL/GenBank/DDBJ databases">
        <title>Complete sequence of chromosome of Frankia symbiont of Datisca glomerata.</title>
        <authorList>
            <consortium name="US DOE Joint Genome Institute"/>
            <person name="Lucas S."/>
            <person name="Han J."/>
            <person name="Lapidus A."/>
            <person name="Cheng J.-F."/>
            <person name="Goodwin L."/>
            <person name="Pitluck S."/>
            <person name="Peters L."/>
            <person name="Mikhailova N."/>
            <person name="Chertkov O."/>
            <person name="Teshima H."/>
            <person name="Han C."/>
            <person name="Tapia R."/>
            <person name="Land M."/>
            <person name="Hauser L."/>
            <person name="Kyrpides N."/>
            <person name="Ivanova N."/>
            <person name="Pagani I."/>
            <person name="Berry A."/>
            <person name="Pawlowski K."/>
            <person name="Persson T."/>
            <person name="Vanden Heuvel B."/>
            <person name="Benson D."/>
            <person name="Woyke T."/>
        </authorList>
    </citation>
    <scope>NUCLEOTIDE SEQUENCE [LARGE SCALE GENOMIC DNA]</scope>
    <source>
        <strain evidence="4">4085684</strain>
    </source>
</reference>
<dbReference type="KEGG" id="fsy:FsymDg_0412"/>
<dbReference type="Proteomes" id="UP000001549">
    <property type="component" value="Chromosome"/>
</dbReference>
<evidence type="ECO:0008006" key="5">
    <source>
        <dbReference type="Google" id="ProtNLM"/>
    </source>
</evidence>
<gene>
    <name evidence="3" type="ordered locus">FsymDg_0412</name>
</gene>
<evidence type="ECO:0000256" key="1">
    <source>
        <dbReference type="SAM" id="MobiDB-lite"/>
    </source>
</evidence>
<feature type="compositionally biased region" description="Basic and acidic residues" evidence="1">
    <location>
        <begin position="146"/>
        <end position="159"/>
    </location>
</feature>
<feature type="transmembrane region" description="Helical" evidence="2">
    <location>
        <begin position="100"/>
        <end position="118"/>
    </location>
</feature>
<name>F8B5B7_9ACTN</name>
<accession>F8B5B7</accession>
<dbReference type="AlphaFoldDB" id="F8B5B7"/>